<feature type="region of interest" description="Disordered" evidence="1">
    <location>
        <begin position="93"/>
        <end position="127"/>
    </location>
</feature>
<evidence type="ECO:0000313" key="3">
    <source>
        <dbReference type="Proteomes" id="UP000481861"/>
    </source>
</evidence>
<evidence type="ECO:0000256" key="1">
    <source>
        <dbReference type="SAM" id="MobiDB-lite"/>
    </source>
</evidence>
<accession>A0A7C8MED1</accession>
<dbReference type="Proteomes" id="UP000481861">
    <property type="component" value="Unassembled WGS sequence"/>
</dbReference>
<organism evidence="2 3">
    <name type="scientific">Massariosphaeria phaeospora</name>
    <dbReference type="NCBI Taxonomy" id="100035"/>
    <lineage>
        <taxon>Eukaryota</taxon>
        <taxon>Fungi</taxon>
        <taxon>Dikarya</taxon>
        <taxon>Ascomycota</taxon>
        <taxon>Pezizomycotina</taxon>
        <taxon>Dothideomycetes</taxon>
        <taxon>Pleosporomycetidae</taxon>
        <taxon>Pleosporales</taxon>
        <taxon>Pleosporales incertae sedis</taxon>
        <taxon>Massariosphaeria</taxon>
    </lineage>
</organism>
<dbReference type="AlphaFoldDB" id="A0A7C8MED1"/>
<feature type="compositionally biased region" description="Basic and acidic residues" evidence="1">
    <location>
        <begin position="310"/>
        <end position="328"/>
    </location>
</feature>
<protein>
    <submittedName>
        <fullName evidence="2">Uncharacterized protein</fullName>
    </submittedName>
</protein>
<keyword evidence="3" id="KW-1185">Reference proteome</keyword>
<comment type="caution">
    <text evidence="2">The sequence shown here is derived from an EMBL/GenBank/DDBJ whole genome shotgun (WGS) entry which is preliminary data.</text>
</comment>
<dbReference type="EMBL" id="JAADJZ010000023">
    <property type="protein sequence ID" value="KAF2867404.1"/>
    <property type="molecule type" value="Genomic_DNA"/>
</dbReference>
<feature type="region of interest" description="Disordered" evidence="1">
    <location>
        <begin position="307"/>
        <end position="355"/>
    </location>
</feature>
<feature type="compositionally biased region" description="Polar residues" evidence="1">
    <location>
        <begin position="338"/>
        <end position="354"/>
    </location>
</feature>
<proteinExistence type="predicted"/>
<feature type="region of interest" description="Disordered" evidence="1">
    <location>
        <begin position="274"/>
        <end position="293"/>
    </location>
</feature>
<reference evidence="2 3" key="1">
    <citation type="submission" date="2020-01" db="EMBL/GenBank/DDBJ databases">
        <authorList>
            <consortium name="DOE Joint Genome Institute"/>
            <person name="Haridas S."/>
            <person name="Albert R."/>
            <person name="Binder M."/>
            <person name="Bloem J."/>
            <person name="Labutti K."/>
            <person name="Salamov A."/>
            <person name="Andreopoulos B."/>
            <person name="Baker S.E."/>
            <person name="Barry K."/>
            <person name="Bills G."/>
            <person name="Bluhm B.H."/>
            <person name="Cannon C."/>
            <person name="Castanera R."/>
            <person name="Culley D.E."/>
            <person name="Daum C."/>
            <person name="Ezra D."/>
            <person name="Gonzalez J.B."/>
            <person name="Henrissat B."/>
            <person name="Kuo A."/>
            <person name="Liang C."/>
            <person name="Lipzen A."/>
            <person name="Lutzoni F."/>
            <person name="Magnuson J."/>
            <person name="Mondo S."/>
            <person name="Nolan M."/>
            <person name="Ohm R."/>
            <person name="Pangilinan J."/>
            <person name="Park H.-J.H."/>
            <person name="Ramirez L."/>
            <person name="Alfaro M."/>
            <person name="Sun H."/>
            <person name="Tritt A."/>
            <person name="Yoshinaga Y."/>
            <person name="Zwiers L.-H.L."/>
            <person name="Turgeon B.G."/>
            <person name="Goodwin S.B."/>
            <person name="Spatafora J.W."/>
            <person name="Crous P.W."/>
            <person name="Grigoriev I.V."/>
        </authorList>
    </citation>
    <scope>NUCLEOTIDE SEQUENCE [LARGE SCALE GENOMIC DNA]</scope>
    <source>
        <strain evidence="2 3">CBS 611.86</strain>
    </source>
</reference>
<gene>
    <name evidence="2" type="ORF">BDV95DRAFT_647157</name>
</gene>
<evidence type="ECO:0000313" key="2">
    <source>
        <dbReference type="EMBL" id="KAF2867404.1"/>
    </source>
</evidence>
<sequence length="367" mass="41488">VVKFWPHRSSPLPICLLFFLYTHHFCLSYKKRRAQTGVVLTTMECPIGPAMPSMTAASADIPIDKPEAAIWRELAAKFGFIVPDPPQVRIPSDVSQFPHESGLPNTASDVSVRPMPPFSSKQDRETEHGRDFVEFVQSAGLKSIPWRTKYGTYLGAEIPWSRYQHLYQPQLPMSPYRIGREVAWSATWAIILEEMGQSRAAESVLTHASDWAQSKPVYPPETLGKYTFWDGVMKGAEEAEQEFFVRSSAKKMEQAGNYGDADDEGRGESLAFENEEASMADDDKADDGDDDRWSRIVNSEKSIGWFPRAYGREPGREEPGCRDIDENRSTTVEPPGSPRQSMKTATSLAEQQKTSWHDFRLRAFQRL</sequence>
<feature type="non-terminal residue" evidence="2">
    <location>
        <position position="1"/>
    </location>
</feature>
<name>A0A7C8MED1_9PLEO</name>
<feature type="compositionally biased region" description="Acidic residues" evidence="1">
    <location>
        <begin position="274"/>
        <end position="290"/>
    </location>
</feature>